<dbReference type="EMBL" id="MN103533">
    <property type="protein sequence ID" value="QEA10856.1"/>
    <property type="molecule type" value="Genomic_DNA"/>
</dbReference>
<dbReference type="Proteomes" id="UP000501191">
    <property type="component" value="Segment"/>
</dbReference>
<dbReference type="KEGG" id="vg:63911524"/>
<keyword evidence="3" id="KW-1185">Reference proteome</keyword>
<proteinExistence type="predicted"/>
<evidence type="ECO:0000313" key="3">
    <source>
        <dbReference type="Proteomes" id="UP000501191"/>
    </source>
</evidence>
<feature type="compositionally biased region" description="Basic residues" evidence="1">
    <location>
        <begin position="81"/>
        <end position="94"/>
    </location>
</feature>
<reference evidence="2 3" key="1">
    <citation type="journal article" date="2020" name="PLoS ONE">
        <title>Weirdo19ES is a novel singleton mycobacteriophage that selects for glycolipid deficient phage-resistant M. smegmatis mutants.</title>
        <authorList>
            <person name="Suarez C.A."/>
            <person name="Franceschelli J.J."/>
            <person name="Tasselli S.E."/>
            <person name="Morbidoni H.R."/>
        </authorList>
    </citation>
    <scope>NUCLEOTIDE SEQUENCE [LARGE SCALE GENOMIC DNA]</scope>
</reference>
<sequence>MTTTTTPIPFRAIARSIRFRHHPTLTACWVWTGPFHPVTGGPRISTTGHSARQDVFERITGTRPEGNLRPTCGTPECVNPHHMHGKRTANQRTR</sequence>
<feature type="region of interest" description="Disordered" evidence="1">
    <location>
        <begin position="61"/>
        <end position="94"/>
    </location>
</feature>
<evidence type="ECO:0008006" key="4">
    <source>
        <dbReference type="Google" id="ProtNLM"/>
    </source>
</evidence>
<dbReference type="GeneID" id="63911524"/>
<protein>
    <recommendedName>
        <fullName evidence="4">HNH endonuclease</fullName>
    </recommendedName>
</protein>
<evidence type="ECO:0000313" key="2">
    <source>
        <dbReference type="EMBL" id="QEA10856.1"/>
    </source>
</evidence>
<accession>A0A6M2YSZ4</accession>
<dbReference type="RefSeq" id="YP_010050789.1">
    <property type="nucleotide sequence ID" value="NC_054433.1"/>
</dbReference>
<name>A0A6M2YSZ4_9CAUD</name>
<organism evidence="2 3">
    <name type="scientific">Mycobacterium phage Weirdo19</name>
    <dbReference type="NCBI Taxonomy" id="2601610"/>
    <lineage>
        <taxon>Viruses</taxon>
        <taxon>Duplodnaviria</taxon>
        <taxon>Heunggongvirae</taxon>
        <taxon>Uroviricota</taxon>
        <taxon>Caudoviricetes</taxon>
        <taxon>Rosariovirus</taxon>
        <taxon>Rosariovirus Weirdo19ES</taxon>
    </lineage>
</organism>
<evidence type="ECO:0000256" key="1">
    <source>
        <dbReference type="SAM" id="MobiDB-lite"/>
    </source>
</evidence>